<dbReference type="PANTHER" id="PTHR13799:SF14">
    <property type="entry name" value="GTP CYCLOHYDROLASE 1 TYPE 2 HOMOLOG"/>
    <property type="match status" value="1"/>
</dbReference>
<dbReference type="PANTHER" id="PTHR13799">
    <property type="entry name" value="NGG1 INTERACTING FACTOR 3"/>
    <property type="match status" value="1"/>
</dbReference>
<evidence type="ECO:0000256" key="5">
    <source>
        <dbReference type="PIRSR" id="PIRSR602678-1"/>
    </source>
</evidence>
<dbReference type="GO" id="GO:0046872">
    <property type="term" value="F:metal ion binding"/>
    <property type="evidence" value="ECO:0007669"/>
    <property type="project" value="UniProtKB-KW"/>
</dbReference>
<dbReference type="EMBL" id="DRBS01000378">
    <property type="protein sequence ID" value="HDD45222.1"/>
    <property type="molecule type" value="Genomic_DNA"/>
</dbReference>
<comment type="caution">
    <text evidence="6">The sequence shown here is derived from an EMBL/GenBank/DDBJ whole genome shotgun (WGS) entry which is preliminary data.</text>
</comment>
<dbReference type="NCBIfam" id="TIGR00486">
    <property type="entry name" value="YbgI_SA1388"/>
    <property type="match status" value="1"/>
</dbReference>
<sequence>MKIKEIMDYLEEWVPTNLAESWDNVGIQCGDKEATVKKIIIALDPSEDAIDYAIKNNAQLIITHHPLFFSSFKNILYSEPLGKLILKIIDHRLNIIALHTNLDSITDGVSRALLEQLDIIPKGVIQPKQMPNVGFGWWGELKENIEMEVFINQVKERLKLPIIKVVGRKEKIKKVGVCGGSASELLPLAIKLGLDAFVLGEIKYHPARLFEKMPLLILEVGHYESEKWVLLKIKEKLDAFFKKCNQNIEVLLFYEESPFKYYVEGGKLCGKYC</sequence>
<accession>A0A7C0U492</accession>
<organism evidence="6">
    <name type="scientific">Desulfofervidus auxilii</name>
    <dbReference type="NCBI Taxonomy" id="1621989"/>
    <lineage>
        <taxon>Bacteria</taxon>
        <taxon>Pseudomonadati</taxon>
        <taxon>Thermodesulfobacteriota</taxon>
        <taxon>Candidatus Desulfofervidia</taxon>
        <taxon>Candidatus Desulfofervidales</taxon>
        <taxon>Candidatus Desulfofervidaceae</taxon>
        <taxon>Candidatus Desulfofervidus</taxon>
    </lineage>
</organism>
<gene>
    <name evidence="6" type="ORF">ENG63_10260</name>
</gene>
<feature type="binding site" evidence="5">
    <location>
        <position position="65"/>
    </location>
    <ligand>
        <name>a divalent metal cation</name>
        <dbReference type="ChEBI" id="CHEBI:60240"/>
        <label>1</label>
    </ligand>
</feature>
<dbReference type="SUPFAM" id="SSF102705">
    <property type="entry name" value="NIF3 (NGG1p interacting factor 3)-like"/>
    <property type="match status" value="1"/>
</dbReference>
<proteinExistence type="inferred from homology"/>
<dbReference type="Proteomes" id="UP000886289">
    <property type="component" value="Unassembled WGS sequence"/>
</dbReference>
<evidence type="ECO:0000313" key="6">
    <source>
        <dbReference type="EMBL" id="HDD45222.1"/>
    </source>
</evidence>
<dbReference type="GO" id="GO:0005737">
    <property type="term" value="C:cytoplasm"/>
    <property type="evidence" value="ECO:0007669"/>
    <property type="project" value="TreeGrafter"/>
</dbReference>
<evidence type="ECO:0000256" key="3">
    <source>
        <dbReference type="ARBA" id="ARBA00022112"/>
    </source>
</evidence>
<comment type="subunit">
    <text evidence="2">Homohexamer.</text>
</comment>
<keyword evidence="4 5" id="KW-0479">Metal-binding</keyword>
<feature type="binding site" evidence="5">
    <location>
        <position position="64"/>
    </location>
    <ligand>
        <name>a divalent metal cation</name>
        <dbReference type="ChEBI" id="CHEBI:60240"/>
        <label>2</label>
    </ligand>
</feature>
<dbReference type="InterPro" id="IPR002678">
    <property type="entry name" value="DUF34/NIF3"/>
</dbReference>
<feature type="binding site" evidence="5">
    <location>
        <position position="222"/>
    </location>
    <ligand>
        <name>a divalent metal cation</name>
        <dbReference type="ChEBI" id="CHEBI:60240"/>
        <label>1</label>
    </ligand>
</feature>
<dbReference type="FunFam" id="3.40.1390.30:FF:000001">
    <property type="entry name" value="GTP cyclohydrolase 1 type 2"/>
    <property type="match status" value="1"/>
</dbReference>
<dbReference type="AlphaFoldDB" id="A0A7C0U492"/>
<name>A0A7C0U492_DESA2</name>
<feature type="binding site" evidence="5">
    <location>
        <position position="103"/>
    </location>
    <ligand>
        <name>a divalent metal cation</name>
        <dbReference type="ChEBI" id="CHEBI:60240"/>
        <label>1</label>
    </ligand>
</feature>
<feature type="binding site" evidence="5">
    <location>
        <position position="226"/>
    </location>
    <ligand>
        <name>a divalent metal cation</name>
        <dbReference type="ChEBI" id="CHEBI:60240"/>
        <label>1</label>
    </ligand>
</feature>
<evidence type="ECO:0000256" key="1">
    <source>
        <dbReference type="ARBA" id="ARBA00006964"/>
    </source>
</evidence>
<evidence type="ECO:0000256" key="4">
    <source>
        <dbReference type="ARBA" id="ARBA00022723"/>
    </source>
</evidence>
<reference evidence="6" key="1">
    <citation type="journal article" date="2020" name="mSystems">
        <title>Genome- and Community-Level Interaction Insights into Carbon Utilization and Element Cycling Functions of Hydrothermarchaeota in Hydrothermal Sediment.</title>
        <authorList>
            <person name="Zhou Z."/>
            <person name="Liu Y."/>
            <person name="Xu W."/>
            <person name="Pan J."/>
            <person name="Luo Z.H."/>
            <person name="Li M."/>
        </authorList>
    </citation>
    <scope>NUCLEOTIDE SEQUENCE [LARGE SCALE GENOMIC DNA]</scope>
    <source>
        <strain evidence="6">HyVt-233</strain>
    </source>
</reference>
<protein>
    <recommendedName>
        <fullName evidence="3">GTP cyclohydrolase 1 type 2 homolog</fullName>
    </recommendedName>
</protein>
<dbReference type="Pfam" id="PF01784">
    <property type="entry name" value="DUF34_NIF3"/>
    <property type="match status" value="1"/>
</dbReference>
<evidence type="ECO:0000256" key="2">
    <source>
        <dbReference type="ARBA" id="ARBA00011643"/>
    </source>
</evidence>
<comment type="similarity">
    <text evidence="1">Belongs to the GTP cyclohydrolase I type 2/NIF3 family.</text>
</comment>
<dbReference type="Gene3D" id="3.40.1390.30">
    <property type="entry name" value="NIF3 (NGG1p interacting factor 3)-like"/>
    <property type="match status" value="2"/>
</dbReference>
<dbReference type="InterPro" id="IPR036069">
    <property type="entry name" value="DUF34/NIF3_sf"/>
</dbReference>